<dbReference type="InterPro" id="IPR011989">
    <property type="entry name" value="ARM-like"/>
</dbReference>
<dbReference type="InterPro" id="IPR034085">
    <property type="entry name" value="TOG"/>
</dbReference>
<feature type="compositionally biased region" description="Basic residues" evidence="4">
    <location>
        <begin position="597"/>
        <end position="609"/>
    </location>
</feature>
<dbReference type="SUPFAM" id="SSF48371">
    <property type="entry name" value="ARM repeat"/>
    <property type="match status" value="1"/>
</dbReference>
<dbReference type="Gene3D" id="1.25.10.10">
    <property type="entry name" value="Leucine-rich Repeat Variant"/>
    <property type="match status" value="4"/>
</dbReference>
<dbReference type="PANTHER" id="PTHR21567">
    <property type="entry name" value="CLASP"/>
    <property type="match status" value="1"/>
</dbReference>
<feature type="domain" description="TOG" evidence="5">
    <location>
        <begin position="646"/>
        <end position="889"/>
    </location>
</feature>
<feature type="compositionally biased region" description="Basic and acidic residues" evidence="4">
    <location>
        <begin position="486"/>
        <end position="498"/>
    </location>
</feature>
<feature type="domain" description="TOG" evidence="5">
    <location>
        <begin position="174"/>
        <end position="411"/>
    </location>
</feature>
<feature type="region of interest" description="Disordered" evidence="4">
    <location>
        <begin position="584"/>
        <end position="616"/>
    </location>
</feature>
<keyword evidence="3" id="KW-0206">Cytoskeleton</keyword>
<reference evidence="6 7" key="1">
    <citation type="journal article" date="2018" name="Nat. Genet.">
        <title>Extensive intraspecific gene order and gene structural variations between Mo17 and other maize genomes.</title>
        <authorList>
            <person name="Sun S."/>
            <person name="Zhou Y."/>
            <person name="Chen J."/>
            <person name="Shi J."/>
            <person name="Zhao H."/>
            <person name="Zhao H."/>
            <person name="Song W."/>
            <person name="Zhang M."/>
            <person name="Cui Y."/>
            <person name="Dong X."/>
            <person name="Liu H."/>
            <person name="Ma X."/>
            <person name="Jiao Y."/>
            <person name="Wang B."/>
            <person name="Wei X."/>
            <person name="Stein J.C."/>
            <person name="Glaubitz J.C."/>
            <person name="Lu F."/>
            <person name="Yu G."/>
            <person name="Liang C."/>
            <person name="Fengler K."/>
            <person name="Li B."/>
            <person name="Rafalski A."/>
            <person name="Schnable P.S."/>
            <person name="Ware D.H."/>
            <person name="Buckler E.S."/>
            <person name="Lai J."/>
        </authorList>
    </citation>
    <scope>NUCLEOTIDE SEQUENCE [LARGE SCALE GENOMIC DNA]</scope>
    <source>
        <strain evidence="7">cv. Missouri 17</strain>
        <tissue evidence="6">Seedling</tissue>
    </source>
</reference>
<dbReference type="Pfam" id="PF21041">
    <property type="entry name" value="XMAP215_CLASP_TOG"/>
    <property type="match status" value="1"/>
</dbReference>
<gene>
    <name evidence="6" type="primary">CLASP_3</name>
    <name evidence="6" type="ORF">Zm00014a_008211</name>
</gene>
<protein>
    <submittedName>
        <fullName evidence="6">CLIP-associated protein</fullName>
    </submittedName>
</protein>
<feature type="region of interest" description="Disordered" evidence="4">
    <location>
        <begin position="486"/>
        <end position="515"/>
    </location>
</feature>
<dbReference type="InterPro" id="IPR048491">
    <property type="entry name" value="XMAP215_CLASP_TOG"/>
</dbReference>
<evidence type="ECO:0000256" key="3">
    <source>
        <dbReference type="ARBA" id="ARBA00023212"/>
    </source>
</evidence>
<dbReference type="InterPro" id="IPR016024">
    <property type="entry name" value="ARM-type_fold"/>
</dbReference>
<dbReference type="InterPro" id="IPR024395">
    <property type="entry name" value="CLASP_N_dom"/>
</dbReference>
<organism evidence="6 7">
    <name type="scientific">Zea mays</name>
    <name type="common">Maize</name>
    <dbReference type="NCBI Taxonomy" id="4577"/>
    <lineage>
        <taxon>Eukaryota</taxon>
        <taxon>Viridiplantae</taxon>
        <taxon>Streptophyta</taxon>
        <taxon>Embryophyta</taxon>
        <taxon>Tracheophyta</taxon>
        <taxon>Spermatophyta</taxon>
        <taxon>Magnoliopsida</taxon>
        <taxon>Liliopsida</taxon>
        <taxon>Poales</taxon>
        <taxon>Poaceae</taxon>
        <taxon>PACMAD clade</taxon>
        <taxon>Panicoideae</taxon>
        <taxon>Andropogonodae</taxon>
        <taxon>Andropogoneae</taxon>
        <taxon>Tripsacinae</taxon>
        <taxon>Zea</taxon>
    </lineage>
</organism>
<evidence type="ECO:0000313" key="6">
    <source>
        <dbReference type="EMBL" id="PWZ20215.1"/>
    </source>
</evidence>
<evidence type="ECO:0000313" key="7">
    <source>
        <dbReference type="Proteomes" id="UP000251960"/>
    </source>
</evidence>
<proteinExistence type="predicted"/>
<dbReference type="PANTHER" id="PTHR21567:SF64">
    <property type="entry name" value="OS02G0816300 PROTEIN"/>
    <property type="match status" value="1"/>
</dbReference>
<keyword evidence="2" id="KW-0963">Cytoplasm</keyword>
<dbReference type="ExpressionAtlas" id="A0A3L6EHC0">
    <property type="expression patterns" value="baseline and differential"/>
</dbReference>
<dbReference type="Pfam" id="PF12348">
    <property type="entry name" value="CLASP_N"/>
    <property type="match status" value="1"/>
</dbReference>
<evidence type="ECO:0000256" key="4">
    <source>
        <dbReference type="SAM" id="MobiDB-lite"/>
    </source>
</evidence>
<dbReference type="SMART" id="SM01349">
    <property type="entry name" value="TOG"/>
    <property type="match status" value="3"/>
</dbReference>
<feature type="region of interest" description="Disordered" evidence="4">
    <location>
        <begin position="921"/>
        <end position="946"/>
    </location>
</feature>
<dbReference type="EMBL" id="NCVQ01000006">
    <property type="protein sequence ID" value="PWZ20215.1"/>
    <property type="molecule type" value="Genomic_DNA"/>
</dbReference>
<sequence length="1321" mass="146559">MPPAAVARLRELVPAPGTEEELELDAAGAAALVECCSGLLHPGGGGVGDADAGAALEALEALCAAGGGGAMRRHADGLAPLVVARLGDGHAAVREAARRYLVLLMEMKEMNARTENTEPNSNVPNDQHVHYTTIEMESSNTSQARKNSKEKVSARDISLLAGGDITRKLVEPIKVFSEKDLLREIGKVVSTLQPDNEWSIRITAMQRVEGLVLGGAADYSAFPMLLKQLMTPLITQLLDRRSSVVKQACHLLNFLSKELLRDFEPYAELLIPVLLKNVVITILVIAESADNCIKEMLRNCKVARILPRIIEFAKSDRSAVLRARCCEYATLMLEYWVDTPEIQRSADLYEDLIKCCIADATTEVRSSARACYRMFSRIWPDRSHQLYSSFEPPRQKMINDEDTETPQAHLPPVKISQLQPSSFVPAVIDKVVKVDSGISFSSGDLQTSDILYLQCEDIIAKGPDAGNNDDALTIGSSFEDKITLRELETRDRDTEKNDSGNSTGVNLSARDQPTATPITIEAPSEMSLDDATVVTIVQDKAECKLNVEPITQQVQVQEDPSDLTCLSPIVNSKGAGNLLKENPVEVSSDAGSSGKVGTHKKSAVSKKPRGSYTPNFRRPLLSKQMTNWFYASTKSDIHEKQLILGEMVNNMDVPSSITEALSLGLNPRSDWMMKVYAFSFLRQCLLERGSKGTQEVAQNFEKVMRLVCRYLDDPHHKVAQAALSSLADIMPVFKKPFEHYLDKTLPHIFSRLNDPKESIKQQCLAILKHANESYPIDSLLPALLRSLDEQKSPKSKLAVLEFANASFVKCEVNSESYCSSSFLKPWFGKLTHLFNDKNKKLKEVTVVGFSSIYSHYDPTSMLSFLVTLSMEEQKRLKRAMKQLIPSIESDLEEFLQQKRHKQKTPSFDIFTAKSPLHPAFQSAKSPLHPAHRSSKSPLHPRFAESPGHSAYKYAKSPLHPSYQPANSPLHPSYQSNYVKADDCFSSALQCLPDTSLEVQEDRTGRIEIESPNKSYGHKAEMMDKKSCTVRSKNDLPRRSNFSVISNNIVQNASRDSRSTKIFDEPNDSELHINTRKNKVTRTRNDLQDHEYYLVCSLSATVTCYKCPMSLFLQSLATDFTKLDTTSSCTRFQNLHQMSSSLLEMLDDPDVATRELALSLLAEILEKHRKAMENCVELLVVKLLHATKDGALKVVNQAHICLTTVVTQFDPLRCLGAIASQLSSQDEKVLIVSINSLSKLVMRFSEDNLMAHLPTFLPALVDASKNRSPYVRKAAMVCVVDAYLKLGPALLPYLEGLDSAQLQLVTTHASRLSQARLIASDG</sequence>
<evidence type="ECO:0000256" key="2">
    <source>
        <dbReference type="ARBA" id="ARBA00022490"/>
    </source>
</evidence>
<name>A0A3L6EHC0_MAIZE</name>
<accession>A0A3L6EHC0</accession>
<comment type="caution">
    <text evidence="6">The sequence shown here is derived from an EMBL/GenBank/DDBJ whole genome shotgun (WGS) entry which is preliminary data.</text>
</comment>
<feature type="compositionally biased region" description="Polar residues" evidence="4">
    <location>
        <begin position="499"/>
        <end position="515"/>
    </location>
</feature>
<feature type="domain" description="TOG" evidence="5">
    <location>
        <begin position="1085"/>
        <end position="1317"/>
    </location>
</feature>
<dbReference type="GO" id="GO:0015631">
    <property type="term" value="F:tubulin binding"/>
    <property type="evidence" value="ECO:0007669"/>
    <property type="project" value="InterPro"/>
</dbReference>
<dbReference type="Proteomes" id="UP000251960">
    <property type="component" value="Chromosome 5"/>
</dbReference>
<dbReference type="GO" id="GO:0005856">
    <property type="term" value="C:cytoskeleton"/>
    <property type="evidence" value="ECO:0007669"/>
    <property type="project" value="UniProtKB-SubCell"/>
</dbReference>
<evidence type="ECO:0000256" key="1">
    <source>
        <dbReference type="ARBA" id="ARBA00004245"/>
    </source>
</evidence>
<evidence type="ECO:0000259" key="5">
    <source>
        <dbReference type="SMART" id="SM01349"/>
    </source>
</evidence>
<comment type="subcellular location">
    <subcellularLocation>
        <location evidence="1">Cytoplasm</location>
        <location evidence="1">Cytoskeleton</location>
    </subcellularLocation>
</comment>
<dbReference type="Pfam" id="PF21040">
    <property type="entry name" value="CEP104-like_TOG"/>
    <property type="match status" value="1"/>
</dbReference>